<organism evidence="2 3">
    <name type="scientific">Candidatus Gottesmanbacteria bacterium RIFCSPHIGHO2_01_FULL_39_10</name>
    <dbReference type="NCBI Taxonomy" id="1798375"/>
    <lineage>
        <taxon>Bacteria</taxon>
        <taxon>Candidatus Gottesmaniibacteriota</taxon>
    </lineage>
</organism>
<sequence length="126" mass="14718">MELENIDAKELDEPGEEVDPRSDVVVGEASDDLKRIYTLVNKLQEAAARYSIDARFSKDNRLRSDAEKKTYELKRKIETLMEIFWITLKDDFDLWDKDSVGIRKGWKVTYRKDGSPTTFLDILKNL</sequence>
<evidence type="ECO:0000313" key="2">
    <source>
        <dbReference type="EMBL" id="OGG15323.1"/>
    </source>
</evidence>
<dbReference type="Proteomes" id="UP000177383">
    <property type="component" value="Unassembled WGS sequence"/>
</dbReference>
<dbReference type="EMBL" id="MFJE01000002">
    <property type="protein sequence ID" value="OGG15323.1"/>
    <property type="molecule type" value="Genomic_DNA"/>
</dbReference>
<proteinExistence type="predicted"/>
<dbReference type="STRING" id="1798375.A2773_01340"/>
<dbReference type="AlphaFoldDB" id="A0A1F5ZSG9"/>
<protein>
    <submittedName>
        <fullName evidence="2">Uncharacterized protein</fullName>
    </submittedName>
</protein>
<name>A0A1F5ZSG9_9BACT</name>
<gene>
    <name evidence="2" type="ORF">A2773_01340</name>
</gene>
<evidence type="ECO:0000313" key="3">
    <source>
        <dbReference type="Proteomes" id="UP000177383"/>
    </source>
</evidence>
<evidence type="ECO:0000256" key="1">
    <source>
        <dbReference type="SAM" id="MobiDB-lite"/>
    </source>
</evidence>
<feature type="region of interest" description="Disordered" evidence="1">
    <location>
        <begin position="1"/>
        <end position="22"/>
    </location>
</feature>
<accession>A0A1F5ZSG9</accession>
<comment type="caution">
    <text evidence="2">The sequence shown here is derived from an EMBL/GenBank/DDBJ whole genome shotgun (WGS) entry which is preliminary data.</text>
</comment>
<reference evidence="2 3" key="1">
    <citation type="journal article" date="2016" name="Nat. Commun.">
        <title>Thousands of microbial genomes shed light on interconnected biogeochemical processes in an aquifer system.</title>
        <authorList>
            <person name="Anantharaman K."/>
            <person name="Brown C.T."/>
            <person name="Hug L.A."/>
            <person name="Sharon I."/>
            <person name="Castelle C.J."/>
            <person name="Probst A.J."/>
            <person name="Thomas B.C."/>
            <person name="Singh A."/>
            <person name="Wilkins M.J."/>
            <person name="Karaoz U."/>
            <person name="Brodie E.L."/>
            <person name="Williams K.H."/>
            <person name="Hubbard S.S."/>
            <person name="Banfield J.F."/>
        </authorList>
    </citation>
    <scope>NUCLEOTIDE SEQUENCE [LARGE SCALE GENOMIC DNA]</scope>
</reference>